<protein>
    <recommendedName>
        <fullName evidence="4">Radical SAM protein</fullName>
    </recommendedName>
</protein>
<dbReference type="RefSeq" id="WP_195326200.1">
    <property type="nucleotide sequence ID" value="NZ_CP072220.1"/>
</dbReference>
<evidence type="ECO:0000313" key="2">
    <source>
        <dbReference type="EMBL" id="MDU0244162.1"/>
    </source>
</evidence>
<dbReference type="EMBL" id="JAWDEU010000002">
    <property type="protein sequence ID" value="MDU0244162.1"/>
    <property type="molecule type" value="Genomic_DNA"/>
</dbReference>
<dbReference type="Proteomes" id="UP001181247">
    <property type="component" value="Unassembled WGS sequence"/>
</dbReference>
<comment type="caution">
    <text evidence="2">The sequence shown here is derived from an EMBL/GenBank/DDBJ whole genome shotgun (WGS) entry which is preliminary data.</text>
</comment>
<organism evidence="2 3">
    <name type="scientific">Bacteroides uniformis</name>
    <dbReference type="NCBI Taxonomy" id="820"/>
    <lineage>
        <taxon>Bacteria</taxon>
        <taxon>Pseudomonadati</taxon>
        <taxon>Bacteroidota</taxon>
        <taxon>Bacteroidia</taxon>
        <taxon>Bacteroidales</taxon>
        <taxon>Bacteroidaceae</taxon>
        <taxon>Bacteroides</taxon>
    </lineage>
</organism>
<gene>
    <name evidence="2" type="ORF">RVH16_05450</name>
</gene>
<feature type="region of interest" description="Disordered" evidence="1">
    <location>
        <begin position="57"/>
        <end position="83"/>
    </location>
</feature>
<accession>A0AAE4ICW4</accession>
<proteinExistence type="predicted"/>
<name>A0AAE4ICW4_BACUN</name>
<evidence type="ECO:0000313" key="3">
    <source>
        <dbReference type="Proteomes" id="UP001181247"/>
    </source>
</evidence>
<sequence length="140" mass="15208">MPSRAGSSAKHTRTRIIVASDTVREREEVPCKRIGETMPIGNLHGRFELSTAMPRLAPAKPHKGRTYGNGSIPPSPPIPPVSKSDIAVKAYGKAVYQPNGKAREYSPWACNLYNGCPHNCKYCFNNHGVMSDTVEAASCP</sequence>
<reference evidence="2" key="1">
    <citation type="submission" date="2023-10" db="EMBL/GenBank/DDBJ databases">
        <title>Genome of Potential pathogenic bacteria in Crohn's disease.</title>
        <authorList>
            <person name="Rodriguez-Palacios A."/>
        </authorList>
    </citation>
    <scope>NUCLEOTIDE SEQUENCE</scope>
    <source>
        <strain evidence="2">CavFT-hAR50</strain>
    </source>
</reference>
<dbReference type="AlphaFoldDB" id="A0AAE4ICW4"/>
<evidence type="ECO:0000256" key="1">
    <source>
        <dbReference type="SAM" id="MobiDB-lite"/>
    </source>
</evidence>
<evidence type="ECO:0008006" key="4">
    <source>
        <dbReference type="Google" id="ProtNLM"/>
    </source>
</evidence>